<evidence type="ECO:0000256" key="1">
    <source>
        <dbReference type="ARBA" id="ARBA00022801"/>
    </source>
</evidence>
<evidence type="ECO:0000256" key="3">
    <source>
        <dbReference type="ARBA" id="ARBA00023098"/>
    </source>
</evidence>
<keyword evidence="3" id="KW-0443">Lipid metabolism</keyword>
<feature type="non-terminal residue" evidence="6">
    <location>
        <position position="77"/>
    </location>
</feature>
<dbReference type="SUPFAM" id="SSF52151">
    <property type="entry name" value="FabD/lysophospholipase-like"/>
    <property type="match status" value="1"/>
</dbReference>
<keyword evidence="2" id="KW-0442">Lipid degradation</keyword>
<dbReference type="GO" id="GO:0047499">
    <property type="term" value="F:calcium-independent phospholipase A2 activity"/>
    <property type="evidence" value="ECO:0007669"/>
    <property type="project" value="TreeGrafter"/>
</dbReference>
<name>A0A165WFJ5_9AGAM</name>
<evidence type="ECO:0000256" key="2">
    <source>
        <dbReference type="ARBA" id="ARBA00022963"/>
    </source>
</evidence>
<proteinExistence type="predicted"/>
<gene>
    <name evidence="6" type="ORF">SISSUDRAFT_975516</name>
</gene>
<dbReference type="GO" id="GO:0046486">
    <property type="term" value="P:glycerolipid metabolic process"/>
    <property type="evidence" value="ECO:0007669"/>
    <property type="project" value="UniProtKB-ARBA"/>
</dbReference>
<dbReference type="InterPro" id="IPR016035">
    <property type="entry name" value="Acyl_Trfase/lysoPLipase"/>
</dbReference>
<dbReference type="PROSITE" id="PS51635">
    <property type="entry name" value="PNPLA"/>
    <property type="match status" value="1"/>
</dbReference>
<dbReference type="Pfam" id="PF01734">
    <property type="entry name" value="Patatin"/>
    <property type="match status" value="1"/>
</dbReference>
<organism evidence="6 7">
    <name type="scientific">Sistotremastrum suecicum HHB10207 ss-3</name>
    <dbReference type="NCBI Taxonomy" id="1314776"/>
    <lineage>
        <taxon>Eukaryota</taxon>
        <taxon>Fungi</taxon>
        <taxon>Dikarya</taxon>
        <taxon>Basidiomycota</taxon>
        <taxon>Agaricomycotina</taxon>
        <taxon>Agaricomycetes</taxon>
        <taxon>Sistotremastrales</taxon>
        <taxon>Sistotremastraceae</taxon>
        <taxon>Sistotremastrum</taxon>
    </lineage>
</organism>
<dbReference type="GO" id="GO:0016042">
    <property type="term" value="P:lipid catabolic process"/>
    <property type="evidence" value="ECO:0007669"/>
    <property type="project" value="UniProtKB-KW"/>
</dbReference>
<sequence length="77" mass="8212">TLDGGGIRGYSELLMLEAIMERIKEQKGMETTPLPCSYFDVIGGTSTGGIIALMLGPLKMSVADALKVYENLGKAVF</sequence>
<dbReference type="EMBL" id="KV428870">
    <property type="protein sequence ID" value="KZT31095.1"/>
    <property type="molecule type" value="Genomic_DNA"/>
</dbReference>
<evidence type="ECO:0000256" key="4">
    <source>
        <dbReference type="PROSITE-ProRule" id="PRU01161"/>
    </source>
</evidence>
<dbReference type="STRING" id="1314776.A0A165WFJ5"/>
<keyword evidence="1" id="KW-0378">Hydrolase</keyword>
<feature type="domain" description="PNPLA" evidence="5">
    <location>
        <begin position="1"/>
        <end position="77"/>
    </location>
</feature>
<dbReference type="Proteomes" id="UP000076798">
    <property type="component" value="Unassembled WGS sequence"/>
</dbReference>
<feature type="short sequence motif" description="GXGXXG" evidence="4">
    <location>
        <begin position="4"/>
        <end position="9"/>
    </location>
</feature>
<dbReference type="OrthoDB" id="630895at2759"/>
<evidence type="ECO:0000313" key="7">
    <source>
        <dbReference type="Proteomes" id="UP000076798"/>
    </source>
</evidence>
<feature type="non-terminal residue" evidence="6">
    <location>
        <position position="1"/>
    </location>
</feature>
<reference evidence="6 7" key="1">
    <citation type="journal article" date="2016" name="Mol. Biol. Evol.">
        <title>Comparative Genomics of Early-Diverging Mushroom-Forming Fungi Provides Insights into the Origins of Lignocellulose Decay Capabilities.</title>
        <authorList>
            <person name="Nagy L.G."/>
            <person name="Riley R."/>
            <person name="Tritt A."/>
            <person name="Adam C."/>
            <person name="Daum C."/>
            <person name="Floudas D."/>
            <person name="Sun H."/>
            <person name="Yadav J.S."/>
            <person name="Pangilinan J."/>
            <person name="Larsson K.H."/>
            <person name="Matsuura K."/>
            <person name="Barry K."/>
            <person name="Labutti K."/>
            <person name="Kuo R."/>
            <person name="Ohm R.A."/>
            <person name="Bhattacharya S.S."/>
            <person name="Shirouzu T."/>
            <person name="Yoshinaga Y."/>
            <person name="Martin F.M."/>
            <person name="Grigoriev I.V."/>
            <person name="Hibbett D.S."/>
        </authorList>
    </citation>
    <scope>NUCLEOTIDE SEQUENCE [LARGE SCALE GENOMIC DNA]</scope>
    <source>
        <strain evidence="6 7">HHB10207 ss-3</strain>
    </source>
</reference>
<dbReference type="PANTHER" id="PTHR24185:SF1">
    <property type="entry name" value="CALCIUM-INDEPENDENT PHOSPHOLIPASE A2-GAMMA"/>
    <property type="match status" value="1"/>
</dbReference>
<dbReference type="AlphaFoldDB" id="A0A165WFJ5"/>
<feature type="short sequence motif" description="GXSXG" evidence="4">
    <location>
        <begin position="44"/>
        <end position="48"/>
    </location>
</feature>
<dbReference type="PANTHER" id="PTHR24185">
    <property type="entry name" value="CALCIUM-INDEPENDENT PHOSPHOLIPASE A2-GAMMA"/>
    <property type="match status" value="1"/>
</dbReference>
<dbReference type="GO" id="GO:0016020">
    <property type="term" value="C:membrane"/>
    <property type="evidence" value="ECO:0007669"/>
    <property type="project" value="TreeGrafter"/>
</dbReference>
<evidence type="ECO:0000313" key="6">
    <source>
        <dbReference type="EMBL" id="KZT31095.1"/>
    </source>
</evidence>
<protein>
    <submittedName>
        <fullName evidence="6">FabD/lysophospholipase-like protein</fullName>
    </submittedName>
</protein>
<accession>A0A165WFJ5</accession>
<dbReference type="GO" id="GO:0019369">
    <property type="term" value="P:arachidonate metabolic process"/>
    <property type="evidence" value="ECO:0007669"/>
    <property type="project" value="TreeGrafter"/>
</dbReference>
<evidence type="ECO:0000259" key="5">
    <source>
        <dbReference type="PROSITE" id="PS51635"/>
    </source>
</evidence>
<dbReference type="InterPro" id="IPR002641">
    <property type="entry name" value="PNPLA_dom"/>
</dbReference>
<keyword evidence="7" id="KW-1185">Reference proteome</keyword>
<dbReference type="Gene3D" id="3.40.1090.10">
    <property type="entry name" value="Cytosolic phospholipase A2 catalytic domain"/>
    <property type="match status" value="1"/>
</dbReference>
<comment type="caution">
    <text evidence="4">Lacks conserved residue(s) required for the propagation of feature annotation.</text>
</comment>